<dbReference type="Proteomes" id="UP000324222">
    <property type="component" value="Unassembled WGS sequence"/>
</dbReference>
<name>A0A5B7GHD3_PORTR</name>
<protein>
    <submittedName>
        <fullName evidence="2">Uncharacterized protein</fullName>
    </submittedName>
</protein>
<evidence type="ECO:0000313" key="2">
    <source>
        <dbReference type="EMBL" id="MPC57006.1"/>
    </source>
</evidence>
<dbReference type="AlphaFoldDB" id="A0A5B7GHD3"/>
<accession>A0A5B7GHD3</accession>
<keyword evidence="1" id="KW-1133">Transmembrane helix</keyword>
<sequence>MEAKTAFLCWVRYEGRDEAAVVVAVAVAVVVMVVVEGVPFQVYLMLPSVWWLLAAYLMDLYYTLSYGSVQLVDVLLRE</sequence>
<keyword evidence="1" id="KW-0472">Membrane</keyword>
<gene>
    <name evidence="2" type="ORF">E2C01_050974</name>
</gene>
<keyword evidence="3" id="KW-1185">Reference proteome</keyword>
<feature type="transmembrane region" description="Helical" evidence="1">
    <location>
        <begin position="21"/>
        <end position="44"/>
    </location>
</feature>
<dbReference type="EMBL" id="VSRR010014427">
    <property type="protein sequence ID" value="MPC57006.1"/>
    <property type="molecule type" value="Genomic_DNA"/>
</dbReference>
<organism evidence="2 3">
    <name type="scientific">Portunus trituberculatus</name>
    <name type="common">Swimming crab</name>
    <name type="synonym">Neptunus trituberculatus</name>
    <dbReference type="NCBI Taxonomy" id="210409"/>
    <lineage>
        <taxon>Eukaryota</taxon>
        <taxon>Metazoa</taxon>
        <taxon>Ecdysozoa</taxon>
        <taxon>Arthropoda</taxon>
        <taxon>Crustacea</taxon>
        <taxon>Multicrustacea</taxon>
        <taxon>Malacostraca</taxon>
        <taxon>Eumalacostraca</taxon>
        <taxon>Eucarida</taxon>
        <taxon>Decapoda</taxon>
        <taxon>Pleocyemata</taxon>
        <taxon>Brachyura</taxon>
        <taxon>Eubrachyura</taxon>
        <taxon>Portunoidea</taxon>
        <taxon>Portunidae</taxon>
        <taxon>Portuninae</taxon>
        <taxon>Portunus</taxon>
    </lineage>
</organism>
<proteinExistence type="predicted"/>
<feature type="transmembrane region" description="Helical" evidence="1">
    <location>
        <begin position="50"/>
        <end position="76"/>
    </location>
</feature>
<comment type="caution">
    <text evidence="2">The sequence shown here is derived from an EMBL/GenBank/DDBJ whole genome shotgun (WGS) entry which is preliminary data.</text>
</comment>
<evidence type="ECO:0000313" key="3">
    <source>
        <dbReference type="Proteomes" id="UP000324222"/>
    </source>
</evidence>
<keyword evidence="1" id="KW-0812">Transmembrane</keyword>
<reference evidence="2 3" key="1">
    <citation type="submission" date="2019-05" db="EMBL/GenBank/DDBJ databases">
        <title>Another draft genome of Portunus trituberculatus and its Hox gene families provides insights of decapod evolution.</title>
        <authorList>
            <person name="Jeong J.-H."/>
            <person name="Song I."/>
            <person name="Kim S."/>
            <person name="Choi T."/>
            <person name="Kim D."/>
            <person name="Ryu S."/>
            <person name="Kim W."/>
        </authorList>
    </citation>
    <scope>NUCLEOTIDE SEQUENCE [LARGE SCALE GENOMIC DNA]</scope>
    <source>
        <tissue evidence="2">Muscle</tissue>
    </source>
</reference>
<evidence type="ECO:0000256" key="1">
    <source>
        <dbReference type="SAM" id="Phobius"/>
    </source>
</evidence>